<dbReference type="InterPro" id="IPR048493">
    <property type="entry name" value="DUF1980_N"/>
</dbReference>
<evidence type="ECO:0000256" key="2">
    <source>
        <dbReference type="SAM" id="Phobius"/>
    </source>
</evidence>
<feature type="transmembrane region" description="Helical" evidence="2">
    <location>
        <begin position="6"/>
        <end position="28"/>
    </location>
</feature>
<dbReference type="Pfam" id="PF09323">
    <property type="entry name" value="DUF1980"/>
    <property type="match status" value="1"/>
</dbReference>
<proteinExistence type="predicted"/>
<keyword evidence="2" id="KW-0812">Transmembrane</keyword>
<reference evidence="5 6" key="1">
    <citation type="submission" date="2014-12" db="EMBL/GenBank/DDBJ databases">
        <title>Draft genome sequence of Paenibacillus kamchatkensis strain B-2647.</title>
        <authorList>
            <person name="Karlyshev A.V."/>
            <person name="Kudryashova E.B."/>
        </authorList>
    </citation>
    <scope>NUCLEOTIDE SEQUENCE [LARGE SCALE GENOMIC DNA]</scope>
    <source>
        <strain evidence="5 6">VKM B-2647</strain>
    </source>
</reference>
<keyword evidence="2" id="KW-1133">Transmembrane helix</keyword>
<evidence type="ECO:0000259" key="4">
    <source>
        <dbReference type="Pfam" id="PF21537"/>
    </source>
</evidence>
<dbReference type="Proteomes" id="UP000031967">
    <property type="component" value="Unassembled WGS sequence"/>
</dbReference>
<evidence type="ECO:0000259" key="3">
    <source>
        <dbReference type="Pfam" id="PF09323"/>
    </source>
</evidence>
<protein>
    <recommendedName>
        <fullName evidence="7">TIGR03943 family protein</fullName>
    </recommendedName>
</protein>
<dbReference type="EMBL" id="JXAK01000001">
    <property type="protein sequence ID" value="KIL42420.1"/>
    <property type="molecule type" value="Genomic_DNA"/>
</dbReference>
<dbReference type="PANTHER" id="PTHR40047">
    <property type="entry name" value="UPF0703 PROTEIN YCGQ"/>
    <property type="match status" value="1"/>
</dbReference>
<feature type="compositionally biased region" description="Gly residues" evidence="1">
    <location>
        <begin position="158"/>
        <end position="167"/>
    </location>
</feature>
<feature type="domain" description="DUF1980" evidence="3">
    <location>
        <begin position="13"/>
        <end position="120"/>
    </location>
</feature>
<dbReference type="InterPro" id="IPR052955">
    <property type="entry name" value="UPF0703_membrane_permease"/>
</dbReference>
<dbReference type="InterPro" id="IPR015402">
    <property type="entry name" value="DUF1980"/>
</dbReference>
<feature type="compositionally biased region" description="Low complexity" evidence="1">
    <location>
        <begin position="138"/>
        <end position="157"/>
    </location>
</feature>
<feature type="transmembrane region" description="Helical" evidence="2">
    <location>
        <begin position="49"/>
        <end position="69"/>
    </location>
</feature>
<name>A0ABR5AN13_9BACL</name>
<evidence type="ECO:0000313" key="5">
    <source>
        <dbReference type="EMBL" id="KIL42420.1"/>
    </source>
</evidence>
<accession>A0ABR5AN13</accession>
<feature type="region of interest" description="Disordered" evidence="1">
    <location>
        <begin position="128"/>
        <end position="180"/>
    </location>
</feature>
<gene>
    <name evidence="5" type="ORF">SD70_00385</name>
</gene>
<dbReference type="Pfam" id="PF21537">
    <property type="entry name" value="DUF1980_C"/>
    <property type="match status" value="1"/>
</dbReference>
<evidence type="ECO:0000313" key="6">
    <source>
        <dbReference type="Proteomes" id="UP000031967"/>
    </source>
</evidence>
<evidence type="ECO:0008006" key="7">
    <source>
        <dbReference type="Google" id="ProtNLM"/>
    </source>
</evidence>
<organism evidence="5 6">
    <name type="scientific">Gordoniibacillus kamchatkensis</name>
    <dbReference type="NCBI Taxonomy" id="1590651"/>
    <lineage>
        <taxon>Bacteria</taxon>
        <taxon>Bacillati</taxon>
        <taxon>Bacillota</taxon>
        <taxon>Bacilli</taxon>
        <taxon>Bacillales</taxon>
        <taxon>Paenibacillaceae</taxon>
        <taxon>Gordoniibacillus</taxon>
    </lineage>
</organism>
<dbReference type="RefSeq" id="WP_041044738.1">
    <property type="nucleotide sequence ID" value="NZ_JXAK01000001.1"/>
</dbReference>
<keyword evidence="2" id="KW-0472">Membrane</keyword>
<feature type="domain" description="DUF1980" evidence="4">
    <location>
        <begin position="188"/>
        <end position="326"/>
    </location>
</feature>
<keyword evidence="6" id="KW-1185">Reference proteome</keyword>
<sequence>MSAKTLSLHHAVKAAIVLGFAMLIVYLVKSDNLTLYIAPRMAGYVKWSAVGLYAVGIYELYLAVSTRWGRVSACDCDHPPSRSALKNTTVYGLFVLPLLLGFLLPNTTLGSSMAAKKGMNLNASASIRKEPAAPAPSPASNAAAQSSDRAGSASPSGGSPGNAGGAGSSAAPTGSATASDDSKLNELFKADKFTQAYADYGKKLYAMPTIDVQESWYLETLNTVDLYIDNFVGHRMDMSGFVYRQDGMKDNQFVVGRFAISCCSADAAPYGVLVEYDRAKSWANDTWVRVSGTLQKTTYDGDEVMMLKVDKVTKLETPKDKQYVYPNPDFGL</sequence>
<feature type="transmembrane region" description="Helical" evidence="2">
    <location>
        <begin position="89"/>
        <end position="109"/>
    </location>
</feature>
<dbReference type="InterPro" id="IPR048447">
    <property type="entry name" value="DUF1980_C"/>
</dbReference>
<comment type="caution">
    <text evidence="5">The sequence shown here is derived from an EMBL/GenBank/DDBJ whole genome shotgun (WGS) entry which is preliminary data.</text>
</comment>
<feature type="compositionally biased region" description="Low complexity" evidence="1">
    <location>
        <begin position="168"/>
        <end position="179"/>
    </location>
</feature>
<evidence type="ECO:0000256" key="1">
    <source>
        <dbReference type="SAM" id="MobiDB-lite"/>
    </source>
</evidence>
<dbReference type="PANTHER" id="PTHR40047:SF1">
    <property type="entry name" value="UPF0703 PROTEIN YCGQ"/>
    <property type="match status" value="1"/>
</dbReference>
<dbReference type="NCBIfam" id="TIGR03943">
    <property type="entry name" value="TIGR03943 family putative permease subunit"/>
    <property type="match status" value="1"/>
</dbReference>